<organism evidence="5 6">
    <name type="scientific">Pelotomaculum thermopropionicum (strain DSM 13744 / JCM 10971 / SI)</name>
    <dbReference type="NCBI Taxonomy" id="370438"/>
    <lineage>
        <taxon>Bacteria</taxon>
        <taxon>Bacillati</taxon>
        <taxon>Bacillota</taxon>
        <taxon>Clostridia</taxon>
        <taxon>Eubacteriales</taxon>
        <taxon>Desulfotomaculaceae</taxon>
        <taxon>Pelotomaculum</taxon>
    </lineage>
</organism>
<accession>A5D3C5</accession>
<reference evidence="6" key="1">
    <citation type="journal article" date="2008" name="Genome Res.">
        <title>The genome of Pelotomaculum thermopropionicum reveals niche-associated evolution in anaerobic microbiota.</title>
        <authorList>
            <person name="Kosaka T."/>
            <person name="Kato S."/>
            <person name="Shimoyama T."/>
            <person name="Ishii S."/>
            <person name="Abe T."/>
            <person name="Watanabe K."/>
        </authorList>
    </citation>
    <scope>NUCLEOTIDE SEQUENCE [LARGE SCALE GENOMIC DNA]</scope>
    <source>
        <strain evidence="6">DSM 13744 / JCM 10971 / SI</strain>
    </source>
</reference>
<dbReference type="eggNOG" id="COG2720">
    <property type="taxonomic scope" value="Bacteria"/>
</dbReference>
<dbReference type="Gene3D" id="2.20.230.10">
    <property type="entry name" value="Resuscitation-promoting factor rpfb"/>
    <property type="match status" value="1"/>
</dbReference>
<dbReference type="PANTHER" id="PTHR35788:SF1">
    <property type="entry name" value="EXPORTED PROTEIN"/>
    <property type="match status" value="1"/>
</dbReference>
<feature type="compositionally biased region" description="Gly residues" evidence="2">
    <location>
        <begin position="515"/>
        <end position="525"/>
    </location>
</feature>
<dbReference type="SMART" id="SM01208">
    <property type="entry name" value="G5"/>
    <property type="match status" value="1"/>
</dbReference>
<dbReference type="Pfam" id="PF04294">
    <property type="entry name" value="VanW"/>
    <property type="match status" value="1"/>
</dbReference>
<keyword evidence="3" id="KW-1133">Transmembrane helix</keyword>
<dbReference type="PANTHER" id="PTHR35788">
    <property type="entry name" value="EXPORTED PROTEIN-RELATED"/>
    <property type="match status" value="1"/>
</dbReference>
<dbReference type="InterPro" id="IPR052913">
    <property type="entry name" value="Glycopeptide_resist_protein"/>
</dbReference>
<proteinExistence type="predicted"/>
<keyword evidence="3" id="KW-0812">Transmembrane</keyword>
<dbReference type="AlphaFoldDB" id="A5D3C5"/>
<protein>
    <submittedName>
        <fullName evidence="5">Uncharacterized vancomycin resistance protein</fullName>
    </submittedName>
</protein>
<keyword evidence="6" id="KW-1185">Reference proteome</keyword>
<dbReference type="STRING" id="370438.PTH_1067"/>
<dbReference type="Pfam" id="PF12229">
    <property type="entry name" value="PG_binding_4"/>
    <property type="match status" value="1"/>
</dbReference>
<name>A5D3C5_PELTS</name>
<dbReference type="InterPro" id="IPR022029">
    <property type="entry name" value="YoaR-like_PG-bd"/>
</dbReference>
<gene>
    <name evidence="5" type="ordered locus">PTH_1067</name>
</gene>
<dbReference type="Pfam" id="PF07501">
    <property type="entry name" value="G5"/>
    <property type="match status" value="1"/>
</dbReference>
<dbReference type="HOGENOM" id="CLU_011572_2_1_9"/>
<feature type="transmembrane region" description="Helical" evidence="3">
    <location>
        <begin position="9"/>
        <end position="34"/>
    </location>
</feature>
<evidence type="ECO:0000256" key="3">
    <source>
        <dbReference type="SAM" id="Phobius"/>
    </source>
</evidence>
<feature type="region of interest" description="Disordered" evidence="2">
    <location>
        <begin position="456"/>
        <end position="540"/>
    </location>
</feature>
<evidence type="ECO:0000256" key="2">
    <source>
        <dbReference type="SAM" id="MobiDB-lite"/>
    </source>
</evidence>
<dbReference type="InterPro" id="IPR007391">
    <property type="entry name" value="Vancomycin_resist_VanW"/>
</dbReference>
<keyword evidence="1" id="KW-0732">Signal</keyword>
<dbReference type="Proteomes" id="UP000006556">
    <property type="component" value="Chromosome"/>
</dbReference>
<dbReference type="PROSITE" id="PS51109">
    <property type="entry name" value="G5"/>
    <property type="match status" value="1"/>
</dbReference>
<dbReference type="InterPro" id="IPR011098">
    <property type="entry name" value="G5_dom"/>
</dbReference>
<feature type="compositionally biased region" description="Polar residues" evidence="2">
    <location>
        <begin position="470"/>
        <end position="479"/>
    </location>
</feature>
<evidence type="ECO:0000259" key="4">
    <source>
        <dbReference type="PROSITE" id="PS51109"/>
    </source>
</evidence>
<feature type="domain" description="G5" evidence="4">
    <location>
        <begin position="371"/>
        <end position="450"/>
    </location>
</feature>
<keyword evidence="3" id="KW-0472">Membrane</keyword>
<dbReference type="KEGG" id="pth:PTH_1067"/>
<evidence type="ECO:0000313" key="6">
    <source>
        <dbReference type="Proteomes" id="UP000006556"/>
    </source>
</evidence>
<sequence length="540" mass="57843">MLPVKITRIIYGLLIAAAVVIPLVLFSSGFFAAVSKRVLPGIEVMGISLEGLNKAEGLARLAELEKELRATRVLLRYQEDSWPLLLNEVGFNLNEEEIMEAALSAGRSGPLLQRWQERKRFKKTGLSLKPVIEFDREKLAGRVNELAAKIIVKPRDASFQINSDDTVTIIPGSNGIGVDLGKLEEDIINVLSEGKKREVNLSLTTVPPARSTELLESMGVKGLLASYTTSFDPSKTSRTYNISVAAKAFDELLIRPGHEVSFNKVVGPRSSEAGYKTAPIIVNNEFVDGLGGGVCQVSTTLYNCVLLANLDIIERSNHSIPVSYVPIGRDATVVYDAIDFKFRNNTGDYLYVKSYVSNGHITFKMYGNTAYKRDVSVNTWIVKEIEPKTVYETDPNLPKGEQVVKQEGSKGFIVAAERVVRKNGVVEKREMLPSSDYSPVNKIIAVGVMERAVPQIAPSTPAPSPVRLNEQVSGSQGNAAVTGPAGPGGSDGDQAPASGSGSPAVMVIPGSKPPAGGGDAGGSRAPGGWSAPPERNGASP</sequence>
<dbReference type="EMBL" id="AP009389">
    <property type="protein sequence ID" value="BAF59248.1"/>
    <property type="molecule type" value="Genomic_DNA"/>
</dbReference>
<evidence type="ECO:0000313" key="5">
    <source>
        <dbReference type="EMBL" id="BAF59248.1"/>
    </source>
</evidence>
<evidence type="ECO:0000256" key="1">
    <source>
        <dbReference type="ARBA" id="ARBA00022729"/>
    </source>
</evidence>